<protein>
    <recommendedName>
        <fullName evidence="1">B3/B4 tRNA-binding domain-containing protein</fullName>
    </recommendedName>
</protein>
<dbReference type="PANTHER" id="PTHR39209">
    <property type="match status" value="1"/>
</dbReference>
<dbReference type="Gene3D" id="3.50.40.10">
    <property type="entry name" value="Phenylalanyl-trna Synthetase, Chain B, domain 3"/>
    <property type="match status" value="1"/>
</dbReference>
<evidence type="ECO:0000313" key="3">
    <source>
        <dbReference type="Proteomes" id="UP000724149"/>
    </source>
</evidence>
<comment type="caution">
    <text evidence="2">The sequence shown here is derived from an EMBL/GenBank/DDBJ whole genome shotgun (WGS) entry which is preliminary data.</text>
</comment>
<dbReference type="Proteomes" id="UP000724149">
    <property type="component" value="Unassembled WGS sequence"/>
</dbReference>
<dbReference type="InterPro" id="IPR020825">
    <property type="entry name" value="Phe-tRNA_synthase-like_B3/B4"/>
</dbReference>
<accession>A0ABS2GMQ4</accession>
<evidence type="ECO:0000313" key="2">
    <source>
        <dbReference type="EMBL" id="MBM6922871.1"/>
    </source>
</evidence>
<keyword evidence="3" id="KW-1185">Reference proteome</keyword>
<feature type="domain" description="B3/B4 tRNA-binding" evidence="1">
    <location>
        <begin position="63"/>
        <end position="218"/>
    </location>
</feature>
<name>A0ABS2GMQ4_9FIRM</name>
<dbReference type="InterPro" id="IPR005146">
    <property type="entry name" value="B3/B4_tRNA-bd"/>
</dbReference>
<sequence>MKFSISPAVFEKLPTACFGVVAVLDAVPSPEADAAIAARLAEAVTDCQAALAGVALKESPEILPYREAFRALGQNPNKYPCSIEALLTRIAKGKGMPSINTLVDLGNAVSLRHRLPIGAHDIATFRDGVLEVRPAVEGDRFLPFGGGEPELPDPGEVVYVSGGEVRTRRWTWRQSETGKITPETRSVLYPVDGFLDHNREEVLAARDELAELAKTLLGASVTVGFIDRDHPEFSF</sequence>
<gene>
    <name evidence="2" type="ORF">H9X81_04075</name>
</gene>
<dbReference type="SMART" id="SM00873">
    <property type="entry name" value="B3_4"/>
    <property type="match status" value="1"/>
</dbReference>
<dbReference type="Pfam" id="PF03483">
    <property type="entry name" value="B3_4"/>
    <property type="match status" value="1"/>
</dbReference>
<proteinExistence type="predicted"/>
<reference evidence="2 3" key="1">
    <citation type="journal article" date="2021" name="Sci. Rep.">
        <title>The distribution of antibiotic resistance genes in chicken gut microbiota commensals.</title>
        <authorList>
            <person name="Juricova H."/>
            <person name="Matiasovicova J."/>
            <person name="Kubasova T."/>
            <person name="Cejkova D."/>
            <person name="Rychlik I."/>
        </authorList>
    </citation>
    <scope>NUCLEOTIDE SEQUENCE [LARGE SCALE GENOMIC DNA]</scope>
    <source>
        <strain evidence="2 3">An564</strain>
    </source>
</reference>
<dbReference type="EMBL" id="JACSNR010000003">
    <property type="protein sequence ID" value="MBM6922871.1"/>
    <property type="molecule type" value="Genomic_DNA"/>
</dbReference>
<dbReference type="RefSeq" id="WP_204720051.1">
    <property type="nucleotide sequence ID" value="NZ_JACSNR010000003.1"/>
</dbReference>
<dbReference type="PANTHER" id="PTHR39209:SF2">
    <property type="entry name" value="CYTOPLASMIC PROTEIN"/>
    <property type="match status" value="1"/>
</dbReference>
<dbReference type="SUPFAM" id="SSF56037">
    <property type="entry name" value="PheT/TilS domain"/>
    <property type="match status" value="1"/>
</dbReference>
<evidence type="ECO:0000259" key="1">
    <source>
        <dbReference type="SMART" id="SM00873"/>
    </source>
</evidence>
<organism evidence="2 3">
    <name type="scientific">Hydrogenoanaerobacterium saccharovorans</name>
    <dbReference type="NCBI Taxonomy" id="474960"/>
    <lineage>
        <taxon>Bacteria</taxon>
        <taxon>Bacillati</taxon>
        <taxon>Bacillota</taxon>
        <taxon>Clostridia</taxon>
        <taxon>Eubacteriales</taxon>
        <taxon>Oscillospiraceae</taxon>
        <taxon>Hydrogenoanaerobacterium</taxon>
    </lineage>
</organism>